<sequence length="79" mass="8766">MNRQAWVWQRVSGVGKGTVLLEDFEKCDLVICIGHNPGTNHPRMLTSLRALVKRGAKMIAINPLQERGPGAIYRTAKPV</sequence>
<organism evidence="1 2">
    <name type="scientific">Escherichia coli</name>
    <dbReference type="NCBI Taxonomy" id="562"/>
    <lineage>
        <taxon>Bacteria</taxon>
        <taxon>Pseudomonadati</taxon>
        <taxon>Pseudomonadota</taxon>
        <taxon>Gammaproteobacteria</taxon>
        <taxon>Enterobacterales</taxon>
        <taxon>Enterobacteriaceae</taxon>
        <taxon>Escherichia</taxon>
    </lineage>
</organism>
<name>A0A377CUR4_ECOLX</name>
<dbReference type="EMBL" id="UGED01000010">
    <property type="protein sequence ID" value="STM07756.1"/>
    <property type="molecule type" value="Genomic_DNA"/>
</dbReference>
<dbReference type="AlphaFoldDB" id="A0A377CUR4"/>
<evidence type="ECO:0000313" key="2">
    <source>
        <dbReference type="Proteomes" id="UP000254052"/>
    </source>
</evidence>
<dbReference type="InterPro" id="IPR050123">
    <property type="entry name" value="Prok_molybdopt-oxidoreductase"/>
</dbReference>
<dbReference type="Proteomes" id="UP000254052">
    <property type="component" value="Unassembled WGS sequence"/>
</dbReference>
<dbReference type="PANTHER" id="PTHR43105:SF4">
    <property type="entry name" value="PROTEIN YDEP"/>
    <property type="match status" value="1"/>
</dbReference>
<protein>
    <submittedName>
        <fullName evidence="1">Putative molybdopterin-binding oxidoreductase</fullName>
    </submittedName>
</protein>
<gene>
    <name evidence="1" type="ORF">NCTC9962_05377</name>
</gene>
<dbReference type="GO" id="GO:0016020">
    <property type="term" value="C:membrane"/>
    <property type="evidence" value="ECO:0007669"/>
    <property type="project" value="TreeGrafter"/>
</dbReference>
<reference evidence="1 2" key="1">
    <citation type="submission" date="2018-06" db="EMBL/GenBank/DDBJ databases">
        <authorList>
            <consortium name="Pathogen Informatics"/>
            <person name="Doyle S."/>
        </authorList>
    </citation>
    <scope>NUCLEOTIDE SEQUENCE [LARGE SCALE GENOMIC DNA]</scope>
    <source>
        <strain evidence="1 2">NCTC9962</strain>
    </source>
</reference>
<dbReference type="Gene3D" id="3.40.228.10">
    <property type="entry name" value="Dimethylsulfoxide Reductase, domain 2"/>
    <property type="match status" value="1"/>
</dbReference>
<accession>A0A377CUR4</accession>
<dbReference type="SUPFAM" id="SSF53706">
    <property type="entry name" value="Formate dehydrogenase/DMSO reductase, domains 1-3"/>
    <property type="match status" value="1"/>
</dbReference>
<dbReference type="PANTHER" id="PTHR43105">
    <property type="entry name" value="RESPIRATORY NITRATE REDUCTASE"/>
    <property type="match status" value="1"/>
</dbReference>
<proteinExistence type="predicted"/>
<evidence type="ECO:0000313" key="1">
    <source>
        <dbReference type="EMBL" id="STM07756.1"/>
    </source>
</evidence>